<protein>
    <submittedName>
        <fullName evidence="1">Uncharacterized protein</fullName>
    </submittedName>
</protein>
<keyword evidence="2" id="KW-1185">Reference proteome</keyword>
<dbReference type="Proteomes" id="UP000218334">
    <property type="component" value="Unassembled WGS sequence"/>
</dbReference>
<evidence type="ECO:0000313" key="1">
    <source>
        <dbReference type="EMBL" id="PBK64192.1"/>
    </source>
</evidence>
<organism evidence="1 2">
    <name type="scientific">Armillaria solidipes</name>
    <dbReference type="NCBI Taxonomy" id="1076256"/>
    <lineage>
        <taxon>Eukaryota</taxon>
        <taxon>Fungi</taxon>
        <taxon>Dikarya</taxon>
        <taxon>Basidiomycota</taxon>
        <taxon>Agaricomycotina</taxon>
        <taxon>Agaricomycetes</taxon>
        <taxon>Agaricomycetidae</taxon>
        <taxon>Agaricales</taxon>
        <taxon>Marasmiineae</taxon>
        <taxon>Physalacriaceae</taxon>
        <taxon>Armillaria</taxon>
    </lineage>
</organism>
<proteinExistence type="predicted"/>
<gene>
    <name evidence="1" type="ORF">ARMSODRAFT_476489</name>
</gene>
<evidence type="ECO:0000313" key="2">
    <source>
        <dbReference type="Proteomes" id="UP000218334"/>
    </source>
</evidence>
<accession>A0A2H3BB10</accession>
<reference evidence="2" key="1">
    <citation type="journal article" date="2017" name="Nat. Ecol. Evol.">
        <title>Genome expansion and lineage-specific genetic innovations in the forest pathogenic fungi Armillaria.</title>
        <authorList>
            <person name="Sipos G."/>
            <person name="Prasanna A.N."/>
            <person name="Walter M.C."/>
            <person name="O'Connor E."/>
            <person name="Balint B."/>
            <person name="Krizsan K."/>
            <person name="Kiss B."/>
            <person name="Hess J."/>
            <person name="Varga T."/>
            <person name="Slot J."/>
            <person name="Riley R."/>
            <person name="Boka B."/>
            <person name="Rigling D."/>
            <person name="Barry K."/>
            <person name="Lee J."/>
            <person name="Mihaltcheva S."/>
            <person name="LaButti K."/>
            <person name="Lipzen A."/>
            <person name="Waldron R."/>
            <person name="Moloney N.M."/>
            <person name="Sperisen C."/>
            <person name="Kredics L."/>
            <person name="Vagvoelgyi C."/>
            <person name="Patrignani A."/>
            <person name="Fitzpatrick D."/>
            <person name="Nagy I."/>
            <person name="Doyle S."/>
            <person name="Anderson J.B."/>
            <person name="Grigoriev I.V."/>
            <person name="Gueldener U."/>
            <person name="Muensterkoetter M."/>
            <person name="Nagy L.G."/>
        </authorList>
    </citation>
    <scope>NUCLEOTIDE SEQUENCE [LARGE SCALE GENOMIC DNA]</scope>
    <source>
        <strain evidence="2">28-4</strain>
    </source>
</reference>
<sequence>MESKVIVVREAEASGGRTVAKWCRGLKLALTATISLKATASIELEDIIKQPISQLNRKLAVEKERDQIHSLRPIFTLRQPWSE</sequence>
<dbReference type="AlphaFoldDB" id="A0A2H3BB10"/>
<dbReference type="EMBL" id="KZ293453">
    <property type="protein sequence ID" value="PBK64192.1"/>
    <property type="molecule type" value="Genomic_DNA"/>
</dbReference>
<name>A0A2H3BB10_9AGAR</name>